<accession>A0ABQ2H385</accession>
<dbReference type="EMBL" id="BMNW01000023">
    <property type="protein sequence ID" value="GGM31220.1"/>
    <property type="molecule type" value="Genomic_DNA"/>
</dbReference>
<name>A0ABQ2H385_9PSED</name>
<dbReference type="PROSITE" id="PS51257">
    <property type="entry name" value="PROKAR_LIPOPROTEIN"/>
    <property type="match status" value="1"/>
</dbReference>
<evidence type="ECO:0000313" key="2">
    <source>
        <dbReference type="Proteomes" id="UP000616499"/>
    </source>
</evidence>
<keyword evidence="2" id="KW-1185">Reference proteome</keyword>
<protein>
    <submittedName>
        <fullName evidence="1">Negative regulator of hrp expression HrpV</fullName>
    </submittedName>
</protein>
<gene>
    <name evidence="1" type="primary">hrpV</name>
    <name evidence="1" type="ORF">GCM10009425_47350</name>
</gene>
<dbReference type="RefSeq" id="WP_188868604.1">
    <property type="nucleotide sequence ID" value="NZ_BMNW01000023.1"/>
</dbReference>
<dbReference type="Proteomes" id="UP000616499">
    <property type="component" value="Unassembled WGS sequence"/>
</dbReference>
<sequence>MIRTVEKQAFYTLVLAERVAIWSVANGVSFVSCREHLEWGMALHIQEDVLTPDQLRTAVKRRFSEAERYRNYFLSLDSRCKFAVWHALPNFLGSDMSLEEIRRRQFILTGLEHLMS</sequence>
<reference evidence="2" key="1">
    <citation type="journal article" date="2019" name="Int. J. Syst. Evol. Microbiol.">
        <title>The Global Catalogue of Microorganisms (GCM) 10K type strain sequencing project: providing services to taxonomists for standard genome sequencing and annotation.</title>
        <authorList>
            <consortium name="The Broad Institute Genomics Platform"/>
            <consortium name="The Broad Institute Genome Sequencing Center for Infectious Disease"/>
            <person name="Wu L."/>
            <person name="Ma J."/>
        </authorList>
    </citation>
    <scope>NUCLEOTIDE SEQUENCE [LARGE SCALE GENOMIC DNA]</scope>
    <source>
        <strain evidence="2">JCM 13501</strain>
    </source>
</reference>
<comment type="caution">
    <text evidence="1">The sequence shown here is derived from an EMBL/GenBank/DDBJ whole genome shotgun (WGS) entry which is preliminary data.</text>
</comment>
<proteinExistence type="predicted"/>
<organism evidence="1 2">
    <name type="scientific">Pseudomonas asuensis</name>
    <dbReference type="NCBI Taxonomy" id="1825787"/>
    <lineage>
        <taxon>Bacteria</taxon>
        <taxon>Pseudomonadati</taxon>
        <taxon>Pseudomonadota</taxon>
        <taxon>Gammaproteobacteria</taxon>
        <taxon>Pseudomonadales</taxon>
        <taxon>Pseudomonadaceae</taxon>
        <taxon>Pseudomonas</taxon>
    </lineage>
</organism>
<evidence type="ECO:0000313" key="1">
    <source>
        <dbReference type="EMBL" id="GGM31220.1"/>
    </source>
</evidence>